<comment type="caution">
    <text evidence="2">The sequence shown here is derived from an EMBL/GenBank/DDBJ whole genome shotgun (WGS) entry which is preliminary data.</text>
</comment>
<sequence length="378" mass="42864">MLRKTIFWIHLLSGLIAGAVIAIMSATGIAIAFETEILDWVDRDLSKVEVPADASTKLTIDELLARIPEAYPDFKTTAFQTYPAEDQAYRFLQGRDRILYANPYTGEFSESQAGPAHHVLHRLEDWHRWLGASEGTNSTGRLITGISNFAFLILCLTGLYLWFPRVLKSRLFKKALFFNKKARGKARDFNWHNVFGIWNLPVLIVLVATGVVISFNWGHKLVFQVFGEEPPQFRDFRMLMVKAPAMPEHPADAQPLPYQEIADKAIAAFPDYQLLWVNFPRPLQPGQAVQPLNVGLYLPGFFERERYTPVSVDPFTGEVLQATRFEDRSPGMKARVWVRFLHTGEAFGLFGKIVATLATAASLILVYTGFALSYRRFF</sequence>
<dbReference type="InterPro" id="IPR005625">
    <property type="entry name" value="PepSY-ass_TM"/>
</dbReference>
<keyword evidence="1" id="KW-0472">Membrane</keyword>
<evidence type="ECO:0000313" key="3">
    <source>
        <dbReference type="Proteomes" id="UP000622317"/>
    </source>
</evidence>
<evidence type="ECO:0000256" key="1">
    <source>
        <dbReference type="SAM" id="Phobius"/>
    </source>
</evidence>
<evidence type="ECO:0000313" key="2">
    <source>
        <dbReference type="EMBL" id="MBD5781776.1"/>
    </source>
</evidence>
<keyword evidence="1" id="KW-1133">Transmembrane helix</keyword>
<organism evidence="2 3">
    <name type="scientific">Pelagicoccus enzymogenes</name>
    <dbReference type="NCBI Taxonomy" id="2773457"/>
    <lineage>
        <taxon>Bacteria</taxon>
        <taxon>Pseudomonadati</taxon>
        <taxon>Verrucomicrobiota</taxon>
        <taxon>Opitutia</taxon>
        <taxon>Puniceicoccales</taxon>
        <taxon>Pelagicoccaceae</taxon>
        <taxon>Pelagicoccus</taxon>
    </lineage>
</organism>
<protein>
    <submittedName>
        <fullName evidence="2">PepSY domain-containing protein</fullName>
    </submittedName>
</protein>
<dbReference type="Pfam" id="PF03929">
    <property type="entry name" value="PepSY_TM"/>
    <property type="match status" value="1"/>
</dbReference>
<gene>
    <name evidence="2" type="ORF">IEN85_19905</name>
</gene>
<feature type="transmembrane region" description="Helical" evidence="1">
    <location>
        <begin position="195"/>
        <end position="217"/>
    </location>
</feature>
<keyword evidence="1" id="KW-0812">Transmembrane</keyword>
<dbReference type="AlphaFoldDB" id="A0A927FDH0"/>
<keyword evidence="3" id="KW-1185">Reference proteome</keyword>
<feature type="transmembrane region" description="Helical" evidence="1">
    <location>
        <begin position="349"/>
        <end position="372"/>
    </location>
</feature>
<dbReference type="EMBL" id="JACYFG010000051">
    <property type="protein sequence ID" value="MBD5781776.1"/>
    <property type="molecule type" value="Genomic_DNA"/>
</dbReference>
<dbReference type="PANTHER" id="PTHR34219">
    <property type="entry name" value="IRON-REGULATED INNER MEMBRANE PROTEIN-RELATED"/>
    <property type="match status" value="1"/>
</dbReference>
<dbReference type="Proteomes" id="UP000622317">
    <property type="component" value="Unassembled WGS sequence"/>
</dbReference>
<dbReference type="RefSeq" id="WP_191618857.1">
    <property type="nucleotide sequence ID" value="NZ_JACYFG010000051.1"/>
</dbReference>
<proteinExistence type="predicted"/>
<accession>A0A927FDH0</accession>
<feature type="transmembrane region" description="Helical" evidence="1">
    <location>
        <begin position="7"/>
        <end position="33"/>
    </location>
</feature>
<name>A0A927FDH0_9BACT</name>
<feature type="transmembrane region" description="Helical" evidence="1">
    <location>
        <begin position="142"/>
        <end position="163"/>
    </location>
</feature>
<reference evidence="2" key="1">
    <citation type="submission" date="2020-09" db="EMBL/GenBank/DDBJ databases">
        <title>Pelagicoccus enzymogenes sp. nov. with an EPS production, isolated from marine sediment.</title>
        <authorList>
            <person name="Feng X."/>
        </authorList>
    </citation>
    <scope>NUCLEOTIDE SEQUENCE</scope>
    <source>
        <strain evidence="2">NFK12</strain>
    </source>
</reference>